<proteinExistence type="predicted"/>
<evidence type="ECO:0000256" key="1">
    <source>
        <dbReference type="SAM" id="MobiDB-lite"/>
    </source>
</evidence>
<reference evidence="2" key="1">
    <citation type="submission" date="2023-03" db="EMBL/GenBank/DDBJ databases">
        <title>Massive genome expansion in bonnet fungi (Mycena s.s.) driven by repeated elements and novel gene families across ecological guilds.</title>
        <authorList>
            <consortium name="Lawrence Berkeley National Laboratory"/>
            <person name="Harder C.B."/>
            <person name="Miyauchi S."/>
            <person name="Viragh M."/>
            <person name="Kuo A."/>
            <person name="Thoen E."/>
            <person name="Andreopoulos B."/>
            <person name="Lu D."/>
            <person name="Skrede I."/>
            <person name="Drula E."/>
            <person name="Henrissat B."/>
            <person name="Morin E."/>
            <person name="Kohler A."/>
            <person name="Barry K."/>
            <person name="LaButti K."/>
            <person name="Morin E."/>
            <person name="Salamov A."/>
            <person name="Lipzen A."/>
            <person name="Mereny Z."/>
            <person name="Hegedus B."/>
            <person name="Baldrian P."/>
            <person name="Stursova M."/>
            <person name="Weitz H."/>
            <person name="Taylor A."/>
            <person name="Grigoriev I.V."/>
            <person name="Nagy L.G."/>
            <person name="Martin F."/>
            <person name="Kauserud H."/>
        </authorList>
    </citation>
    <scope>NUCLEOTIDE SEQUENCE</scope>
    <source>
        <strain evidence="2">CBHHK067</strain>
    </source>
</reference>
<evidence type="ECO:0000313" key="2">
    <source>
        <dbReference type="EMBL" id="KAJ7688582.1"/>
    </source>
</evidence>
<dbReference type="EMBL" id="JARKIE010000078">
    <property type="protein sequence ID" value="KAJ7688582.1"/>
    <property type="molecule type" value="Genomic_DNA"/>
</dbReference>
<dbReference type="Proteomes" id="UP001221757">
    <property type="component" value="Unassembled WGS sequence"/>
</dbReference>
<feature type="region of interest" description="Disordered" evidence="1">
    <location>
        <begin position="342"/>
        <end position="393"/>
    </location>
</feature>
<feature type="compositionally biased region" description="Acidic residues" evidence="1">
    <location>
        <begin position="371"/>
        <end position="380"/>
    </location>
</feature>
<dbReference type="AlphaFoldDB" id="A0AAD7DCY6"/>
<feature type="compositionally biased region" description="Low complexity" evidence="1">
    <location>
        <begin position="34"/>
        <end position="44"/>
    </location>
</feature>
<feature type="compositionally biased region" description="Basic and acidic residues" evidence="1">
    <location>
        <begin position="1"/>
        <end position="12"/>
    </location>
</feature>
<accession>A0AAD7DCY6</accession>
<gene>
    <name evidence="2" type="ORF">B0H17DRAFT_652061</name>
</gene>
<protein>
    <submittedName>
        <fullName evidence="2">Uncharacterized protein</fullName>
    </submittedName>
</protein>
<organism evidence="2 3">
    <name type="scientific">Mycena rosella</name>
    <name type="common">Pink bonnet</name>
    <name type="synonym">Agaricus rosellus</name>
    <dbReference type="NCBI Taxonomy" id="1033263"/>
    <lineage>
        <taxon>Eukaryota</taxon>
        <taxon>Fungi</taxon>
        <taxon>Dikarya</taxon>
        <taxon>Basidiomycota</taxon>
        <taxon>Agaricomycotina</taxon>
        <taxon>Agaricomycetes</taxon>
        <taxon>Agaricomycetidae</taxon>
        <taxon>Agaricales</taxon>
        <taxon>Marasmiineae</taxon>
        <taxon>Mycenaceae</taxon>
        <taxon>Mycena</taxon>
    </lineage>
</organism>
<feature type="compositionally biased region" description="Low complexity" evidence="1">
    <location>
        <begin position="478"/>
        <end position="491"/>
    </location>
</feature>
<comment type="caution">
    <text evidence="2">The sequence shown here is derived from an EMBL/GenBank/DDBJ whole genome shotgun (WGS) entry which is preliminary data.</text>
</comment>
<feature type="region of interest" description="Disordered" evidence="1">
    <location>
        <begin position="1"/>
        <end position="44"/>
    </location>
</feature>
<sequence length="491" mass="52275">MDFDAKQIRGQEDAQTLDPTPLDAGSPSRLCTHPSPLDSSHSSPLLTLPPELLTLIALLTTPPNLAPPAGLLPLLRTSGLAGIPRCGPGAGLGAKFPGDSLASYPASDGLHGRVENPLVEAAHALRAHCVTLQTLARGIRTRLGLGTPSSPPTRCSCRNLGCRRRWLPCRRGWARCPRRCGRCTQHDDEWNGRGEGVGRTENSSHGRGHASLRCGSCGSSYMTGAMGRTRARRRTRRGAWAGRRTRCRARPRYGCSGFSRGGTRSALSPSPRAARSWRCCSRSSSHRFGTPHTLPPAPLLRAAPPEVASAAFGTGREAITVPTLHGPYPVYPLGRGWGGRYSDGSRDASSSSRESGRDVSASSRYSAGEEGAQDPEDTDDSPSSGSAPRRSHARVHLLDAATPAPIPHEFRQLGSSTPDLHPPAADNLEVTRRAADALAPTLHDIQEVPLDIRDTADEMSPATHARTPRTPFSPRPPRACSSSRACRPAGA</sequence>
<keyword evidence="3" id="KW-1185">Reference proteome</keyword>
<evidence type="ECO:0000313" key="3">
    <source>
        <dbReference type="Proteomes" id="UP001221757"/>
    </source>
</evidence>
<name>A0AAD7DCY6_MYCRO</name>
<feature type="compositionally biased region" description="Low complexity" evidence="1">
    <location>
        <begin position="347"/>
        <end position="363"/>
    </location>
</feature>
<feature type="region of interest" description="Disordered" evidence="1">
    <location>
        <begin position="448"/>
        <end position="491"/>
    </location>
</feature>